<feature type="domain" description="ATPase dynein-related AAA" evidence="2">
    <location>
        <begin position="1303"/>
        <end position="1430"/>
    </location>
</feature>
<dbReference type="InterPro" id="IPR027417">
    <property type="entry name" value="P-loop_NTPase"/>
</dbReference>
<reference evidence="5 6" key="1">
    <citation type="submission" date="2021-01" db="EMBL/GenBank/DDBJ databases">
        <title>Entomomonas sp. F2A isolated from a house cricket (Acheta domesticus).</title>
        <authorList>
            <person name="Spergser J."/>
            <person name="Busse H.-J."/>
        </authorList>
    </citation>
    <scope>NUCLEOTIDE SEQUENCE [LARGE SCALE GENOMIC DNA]</scope>
    <source>
        <strain evidence="5 6">F2A</strain>
    </source>
</reference>
<dbReference type="RefSeq" id="WP_201094986.1">
    <property type="nucleotide sequence ID" value="NZ_CP067393.1"/>
</dbReference>
<dbReference type="Pfam" id="PF25472">
    <property type="entry name" value="DUF7902"/>
    <property type="match status" value="1"/>
</dbReference>
<dbReference type="GO" id="GO:0016887">
    <property type="term" value="F:ATP hydrolysis activity"/>
    <property type="evidence" value="ECO:0007669"/>
    <property type="project" value="InterPro"/>
</dbReference>
<feature type="domain" description="DUF3686" evidence="3">
    <location>
        <begin position="38"/>
        <end position="484"/>
    </location>
</feature>
<dbReference type="InterPro" id="IPR057224">
    <property type="entry name" value="DUF7902"/>
</dbReference>
<dbReference type="Pfam" id="PF07728">
    <property type="entry name" value="AAA_5"/>
    <property type="match status" value="1"/>
</dbReference>
<feature type="domain" description="DUF7902" evidence="4">
    <location>
        <begin position="606"/>
        <end position="690"/>
    </location>
</feature>
<evidence type="ECO:0000259" key="3">
    <source>
        <dbReference type="Pfam" id="PF12458"/>
    </source>
</evidence>
<keyword evidence="6" id="KW-1185">Reference proteome</keyword>
<dbReference type="EMBL" id="CP067393">
    <property type="protein sequence ID" value="QQP86681.1"/>
    <property type="molecule type" value="Genomic_DNA"/>
</dbReference>
<accession>A0A974NH79</accession>
<gene>
    <name evidence="5" type="ORF">JHT90_05435</name>
</gene>
<dbReference type="Gene3D" id="3.40.50.300">
    <property type="entry name" value="P-loop containing nucleotide triphosphate hydrolases"/>
    <property type="match status" value="1"/>
</dbReference>
<dbReference type="InterPro" id="IPR011704">
    <property type="entry name" value="ATPase_dyneun-rel_AAA"/>
</dbReference>
<feature type="region of interest" description="Disordered" evidence="1">
    <location>
        <begin position="1798"/>
        <end position="1819"/>
    </location>
</feature>
<dbReference type="SUPFAM" id="SSF52540">
    <property type="entry name" value="P-loop containing nucleoside triphosphate hydrolases"/>
    <property type="match status" value="1"/>
</dbReference>
<evidence type="ECO:0000256" key="1">
    <source>
        <dbReference type="SAM" id="MobiDB-lite"/>
    </source>
</evidence>
<protein>
    <submittedName>
        <fullName evidence="5">DNA repair ATPase</fullName>
    </submittedName>
</protein>
<dbReference type="Proteomes" id="UP000595278">
    <property type="component" value="Chromosome"/>
</dbReference>
<name>A0A974NH79_9GAMM</name>
<dbReference type="KEGG" id="eaz:JHT90_05435"/>
<evidence type="ECO:0000259" key="4">
    <source>
        <dbReference type="Pfam" id="PF25472"/>
    </source>
</evidence>
<dbReference type="InterPro" id="IPR020958">
    <property type="entry name" value="DUF3686"/>
</dbReference>
<organism evidence="5 6">
    <name type="scientific">Entomomonas asaccharolytica</name>
    <dbReference type="NCBI Taxonomy" id="2785331"/>
    <lineage>
        <taxon>Bacteria</taxon>
        <taxon>Pseudomonadati</taxon>
        <taxon>Pseudomonadota</taxon>
        <taxon>Gammaproteobacteria</taxon>
        <taxon>Pseudomonadales</taxon>
        <taxon>Pseudomonadaceae</taxon>
        <taxon>Entomomonas</taxon>
    </lineage>
</organism>
<evidence type="ECO:0000313" key="5">
    <source>
        <dbReference type="EMBL" id="QQP86681.1"/>
    </source>
</evidence>
<proteinExistence type="predicted"/>
<sequence>MVDSQAVAQEQDLLDKAVAEGGAYEVLNKRLQDQGQQLRKQIEVINQKRLEEFKRSDMEVIGRIRIRTENNSVARDIVRAGDWLLFGYNVFLGLKKETRVEDVFSLYKLIEVEEGFDVEHVELDGTFLKEPNFVRDYTELYAYYKDARLLQLTQNNGKLLASFQMGDKITDIRVFRWALSADHKQISYIDNRGERDIALPAPYDFEWQKTNREMRVNGKFPHINILDTVFVETTGGDLTIKVENNTTTGLGIYSEPVTDKTQSVDDASIEYAQLGSLILLKILPYREEVWRYLVYNTITQNVERIDAIGQSCVQLPEDHGIIFPGGYYLQNGEYKKFDQSMEGMRFKRSVKSPNGEDVLYIFYEPSEGRSVLFTYNMIERRLQNPILGHGYARFDDGKMVIFASEGNEPIRVHPMQIWQTPYLSEEFAARQPTRNTFWGRIGNPELVRGISDLYSLGRDIDSKSVSVNHYNLIRENIRKLLDSYSWLTDKHCGDIVHSVREIAATSEAVLDEYEKVESIRRQSAETLAQAEKQQKALITSLRPDSWETIQEYVDALHAITKQLGHLLTIRDYRYMDVARVEALEEQLKKSQQHISEATGVFLSTAEALEPFSEKLEALDAEAQTATTVVQLEEPLAGLKGLGDDLDTLSQLMSTLKIDDANQRTLIVEAISAIYGRLNQARARSEQRRKSLRSNESVAQFGAQFTLFTQSITNALSLATDPERCDDQLSRLLVQLEELESQFSDNEEFLTDILAKREELLETFDTHKQALLDERQRKAQSLQDAALRILESMKRRTERFTTQEELNAFFAGDPLALKLRELSEKLRELKDSVRADDLDARLKSTKDQAVRSLRDKSEIFEAGGNIIKLGPRHRFSVNTQELDLTIMPRGDQLYTHLTGTDYFESLGTTELDELRDYWQYTTDSESPNLYRGEYLAGLILQAAEQNKEGLSIDLLEQQLRDPAQLEKTVREFAAPRYRDGYERGIHDHDACLLLAKLIPMHRSVGLLRYPPLARGFATLFWGRWKENIEAEKWPERAHTAMNMAQLFGSQQALKDLQLEITQAMDSYLEVHALPVDKQERSMAAEYLVAVLSAGVNIEFTFTRYAKQLMETLQKRLEEAHMWLGYQQSLANLQGRTLARWELAERWFTALCQTNDNNLVIETDDDLAALQSYIPEAVALSLLDNAVIWRFTEMDLRFSIEGLMGEHTRIQNTKMILGIDDFYERFAYQQQVFVPNFKRYQEYRQEVINRERNALRLEEFKPKPLSSFVRNRLINDIYLSVIGDNLAKQMGTVGENKRTDLMGLLMLISPPGYGKTTLMEYVANRLGLIFMKINGPAIGHEVTSVDPAQAPNATARQELEKLNLALEMGNNVMLYVDDIQHTNPEFLQKFISLCDGTRRIEGVWKEKTKTYDMRGKKFCVIMAGNPYTESGEVFKIPDMLANRADIYNLGDVLGGMEDVFRLSYIENCLTSNPVLAPLATRDMADLYRFIDKAEGKPFSSNELSYDYSTAEVNEIVATLQHLMSARDLVYRVNLQYIASAAQADKYRIEPPFKLQGSYRNMNKLAEKITAVMNQQELMQLLEDHYQGEAQLLTTGAEENLLKLAEIRGNMTEQQQQRWEQIKRDFLRNKSMGGDDNIGNRVVAQLVDLSEGVKNIATRPEPERAPWDNVIGQFAELVAALKQKPEPAPWDKMLSGIAHIAEVMDKDPEPAPWDKVTKPLAKISEALQDKPETNIQVVNQPVPGLDAVLTTLAETLEYSFMPMLKTMDRKLDLDLRNHQRMQDIITELKLLGQHVGMHPKQSIETKVTAGKPTTSSYQEDAE</sequence>
<evidence type="ECO:0000259" key="2">
    <source>
        <dbReference type="Pfam" id="PF07728"/>
    </source>
</evidence>
<feature type="compositionally biased region" description="Polar residues" evidence="1">
    <location>
        <begin position="1808"/>
        <end position="1819"/>
    </location>
</feature>
<evidence type="ECO:0000313" key="6">
    <source>
        <dbReference type="Proteomes" id="UP000595278"/>
    </source>
</evidence>
<dbReference type="GO" id="GO:0005524">
    <property type="term" value="F:ATP binding"/>
    <property type="evidence" value="ECO:0007669"/>
    <property type="project" value="InterPro"/>
</dbReference>
<dbReference type="Pfam" id="PF12458">
    <property type="entry name" value="DUF3686"/>
    <property type="match status" value="1"/>
</dbReference>